<dbReference type="GO" id="GO:0008081">
    <property type="term" value="F:phosphoric diester hydrolase activity"/>
    <property type="evidence" value="ECO:0007669"/>
    <property type="project" value="UniProtKB-ARBA"/>
</dbReference>
<protein>
    <recommendedName>
        <fullName evidence="1">HD-GYP domain-containing protein</fullName>
    </recommendedName>
</protein>
<gene>
    <name evidence="2" type="ORF">OTERR_13580</name>
</gene>
<accession>A0A5C1E885</accession>
<dbReference type="Gene3D" id="1.10.3210.10">
    <property type="entry name" value="Hypothetical protein af1432"/>
    <property type="match status" value="1"/>
</dbReference>
<dbReference type="Proteomes" id="UP000323671">
    <property type="component" value="Chromosome"/>
</dbReference>
<dbReference type="CDD" id="cd00077">
    <property type="entry name" value="HDc"/>
    <property type="match status" value="1"/>
</dbReference>
<dbReference type="AlphaFoldDB" id="A0A5C1E885"/>
<evidence type="ECO:0000259" key="1">
    <source>
        <dbReference type="PROSITE" id="PS51832"/>
    </source>
</evidence>
<reference evidence="2 3" key="1">
    <citation type="submission" date="2017-07" db="EMBL/GenBank/DDBJ databases">
        <title>Complete genome sequence of Oryzomicrobium terrae TPP412.</title>
        <authorList>
            <person name="Chiu L.-W."/>
            <person name="Lo K.-J."/>
            <person name="Tsai Y.-M."/>
            <person name="Lin S.-S."/>
            <person name="Kuo C.-H."/>
            <person name="Liu C.-T."/>
        </authorList>
    </citation>
    <scope>NUCLEOTIDE SEQUENCE [LARGE SCALE GENOMIC DNA]</scope>
    <source>
        <strain evidence="2 3">TPP412</strain>
    </source>
</reference>
<dbReference type="SUPFAM" id="SSF109604">
    <property type="entry name" value="HD-domain/PDEase-like"/>
    <property type="match status" value="1"/>
</dbReference>
<evidence type="ECO:0000313" key="3">
    <source>
        <dbReference type="Proteomes" id="UP000323671"/>
    </source>
</evidence>
<dbReference type="InterPro" id="IPR021812">
    <property type="entry name" value="DUF3391"/>
</dbReference>
<dbReference type="KEGG" id="otr:OTERR_13580"/>
<evidence type="ECO:0000313" key="2">
    <source>
        <dbReference type="EMBL" id="QEL64834.1"/>
    </source>
</evidence>
<keyword evidence="3" id="KW-1185">Reference proteome</keyword>
<dbReference type="SMART" id="SM00471">
    <property type="entry name" value="HDc"/>
    <property type="match status" value="1"/>
</dbReference>
<feature type="domain" description="HD-GYP" evidence="1">
    <location>
        <begin position="151"/>
        <end position="346"/>
    </location>
</feature>
<sequence>MPALSRLAIDRLQPGVFISLGDLGWIHHPFLLNEFRISSTKQIQVLHGLGLTEVLWDPARSTAEPLPASSASAAAEVGEEEFDFASAALAGMLDEKRHRIERVRSQRDVFARREREYETDAASIGEILRTFTAQPAEAHSEALGLVGRVVDGLMDAPSVAIHLINQKSKDSGLAFHSLNVMVLTLLLGKTAGLTAEEMRQAGLGAMLHDAGKSEIPPRILRATSRTPPEEEFYRAHIGYGIKAVAGARNLSVAAKNVIACHHERWDGSGFPNKLAGERIPRLARVVAIANRYDNLCNPFDIKRALTPAEALAQLFKKETAHFDPDLLQRFVKTLGIYPPGSFVALSNGATGLVIETDPARLLSPTVMLYDAEIPRNEALVVDLKEAELAVESVVSPATLPLAVVEYLAPRGRVDYYVEGSA</sequence>
<dbReference type="RefSeq" id="WP_246154381.1">
    <property type="nucleotide sequence ID" value="NZ_CP022579.1"/>
</dbReference>
<dbReference type="PANTHER" id="PTHR43155:SF2">
    <property type="entry name" value="CYCLIC DI-GMP PHOSPHODIESTERASE PA4108"/>
    <property type="match status" value="1"/>
</dbReference>
<dbReference type="Pfam" id="PF11871">
    <property type="entry name" value="DUF3391"/>
    <property type="match status" value="1"/>
</dbReference>
<dbReference type="Pfam" id="PF13487">
    <property type="entry name" value="HD_5"/>
    <property type="match status" value="1"/>
</dbReference>
<dbReference type="PANTHER" id="PTHR43155">
    <property type="entry name" value="CYCLIC DI-GMP PHOSPHODIESTERASE PA4108-RELATED"/>
    <property type="match status" value="1"/>
</dbReference>
<dbReference type="PROSITE" id="PS51832">
    <property type="entry name" value="HD_GYP"/>
    <property type="match status" value="1"/>
</dbReference>
<organism evidence="2 3">
    <name type="scientific">Oryzomicrobium terrae</name>
    <dbReference type="NCBI Taxonomy" id="1735038"/>
    <lineage>
        <taxon>Bacteria</taxon>
        <taxon>Pseudomonadati</taxon>
        <taxon>Pseudomonadota</taxon>
        <taxon>Betaproteobacteria</taxon>
        <taxon>Rhodocyclales</taxon>
        <taxon>Rhodocyclaceae</taxon>
        <taxon>Oryzomicrobium</taxon>
    </lineage>
</organism>
<dbReference type="InterPro" id="IPR003607">
    <property type="entry name" value="HD/PDEase_dom"/>
</dbReference>
<dbReference type="EMBL" id="CP022579">
    <property type="protein sequence ID" value="QEL64834.1"/>
    <property type="molecule type" value="Genomic_DNA"/>
</dbReference>
<dbReference type="InterPro" id="IPR037522">
    <property type="entry name" value="HD_GYP_dom"/>
</dbReference>
<name>A0A5C1E885_9RHOO</name>
<proteinExistence type="predicted"/>